<dbReference type="InterPro" id="IPR001647">
    <property type="entry name" value="HTH_TetR"/>
</dbReference>
<sequence length="217" mass="23759">MGVGADASVEADGPAPGATGLLAFHQKRKQDSRDRLLAAAMAQFGARGYLPVSVEDIAAAAGVSRMTFYRHFSGKGALAIALFLSVAQEAMPRFLRIGRLDYRDPATVRAWIDGQFAADRENRALLSIFTQATVEGGEFVKRGHEYLADNIRALGEHIPAFALDPDRPEDRRRWIEAWLLIYELKDQSNHAALGSGVATDPLIIDIFTDRFVAFVNG</sequence>
<dbReference type="PRINTS" id="PR00455">
    <property type="entry name" value="HTHTETR"/>
</dbReference>
<dbReference type="GO" id="GO:0003700">
    <property type="term" value="F:DNA-binding transcription factor activity"/>
    <property type="evidence" value="ECO:0007669"/>
    <property type="project" value="TreeGrafter"/>
</dbReference>
<dbReference type="PANTHER" id="PTHR30055">
    <property type="entry name" value="HTH-TYPE TRANSCRIPTIONAL REGULATOR RUTR"/>
    <property type="match status" value="1"/>
</dbReference>
<evidence type="ECO:0000256" key="4">
    <source>
        <dbReference type="PROSITE-ProRule" id="PRU00335"/>
    </source>
</evidence>
<reference evidence="6 7" key="1">
    <citation type="submission" date="2019-07" db="EMBL/GenBank/DDBJ databases">
        <title>Sphingomonas solaris sp. nov., isolated from a solar panel from Boston, Massachusetts.</title>
        <authorList>
            <person name="Tanner K."/>
            <person name="Pascual J."/>
            <person name="Mancuso C."/>
            <person name="Pereto J."/>
            <person name="Khalil A."/>
            <person name="Vilanova C."/>
        </authorList>
    </citation>
    <scope>NUCLEOTIDE SEQUENCE [LARGE SCALE GENOMIC DNA]</scope>
    <source>
        <strain evidence="6 7">R4DWN</strain>
    </source>
</reference>
<dbReference type="RefSeq" id="WP_145149227.1">
    <property type="nucleotide sequence ID" value="NZ_VNIM01000017.1"/>
</dbReference>
<dbReference type="EMBL" id="VNIM01000017">
    <property type="protein sequence ID" value="TVV75762.1"/>
    <property type="molecule type" value="Genomic_DNA"/>
</dbReference>
<comment type="caution">
    <text evidence="6">The sequence shown here is derived from an EMBL/GenBank/DDBJ whole genome shotgun (WGS) entry which is preliminary data.</text>
</comment>
<dbReference type="GO" id="GO:0000976">
    <property type="term" value="F:transcription cis-regulatory region binding"/>
    <property type="evidence" value="ECO:0007669"/>
    <property type="project" value="TreeGrafter"/>
</dbReference>
<evidence type="ECO:0000256" key="2">
    <source>
        <dbReference type="ARBA" id="ARBA00023125"/>
    </source>
</evidence>
<keyword evidence="1" id="KW-0805">Transcription regulation</keyword>
<dbReference type="Gene3D" id="1.10.357.10">
    <property type="entry name" value="Tetracycline Repressor, domain 2"/>
    <property type="match status" value="1"/>
</dbReference>
<dbReference type="PROSITE" id="PS50977">
    <property type="entry name" value="HTH_TETR_2"/>
    <property type="match status" value="1"/>
</dbReference>
<dbReference type="InterPro" id="IPR009057">
    <property type="entry name" value="Homeodomain-like_sf"/>
</dbReference>
<proteinExistence type="predicted"/>
<keyword evidence="7" id="KW-1185">Reference proteome</keyword>
<gene>
    <name evidence="6" type="ORF">FOY91_06280</name>
</gene>
<dbReference type="AlphaFoldDB" id="A0A558R8Z2"/>
<name>A0A558R8Z2_9SPHN</name>
<evidence type="ECO:0000313" key="7">
    <source>
        <dbReference type="Proteomes" id="UP000318681"/>
    </source>
</evidence>
<dbReference type="InterPro" id="IPR050109">
    <property type="entry name" value="HTH-type_TetR-like_transc_reg"/>
</dbReference>
<evidence type="ECO:0000256" key="3">
    <source>
        <dbReference type="ARBA" id="ARBA00023163"/>
    </source>
</evidence>
<evidence type="ECO:0000256" key="1">
    <source>
        <dbReference type="ARBA" id="ARBA00023015"/>
    </source>
</evidence>
<protein>
    <submittedName>
        <fullName evidence="6">TetR/AcrR family transcriptional regulator</fullName>
    </submittedName>
</protein>
<dbReference type="Proteomes" id="UP000318681">
    <property type="component" value="Unassembled WGS sequence"/>
</dbReference>
<dbReference type="SUPFAM" id="SSF46689">
    <property type="entry name" value="Homeodomain-like"/>
    <property type="match status" value="1"/>
</dbReference>
<dbReference type="Pfam" id="PF00440">
    <property type="entry name" value="TetR_N"/>
    <property type="match status" value="1"/>
</dbReference>
<dbReference type="PANTHER" id="PTHR30055:SF234">
    <property type="entry name" value="HTH-TYPE TRANSCRIPTIONAL REGULATOR BETI"/>
    <property type="match status" value="1"/>
</dbReference>
<keyword evidence="3" id="KW-0804">Transcription</keyword>
<accession>A0A558R8Z2</accession>
<evidence type="ECO:0000259" key="5">
    <source>
        <dbReference type="PROSITE" id="PS50977"/>
    </source>
</evidence>
<dbReference type="OrthoDB" id="9795011at2"/>
<feature type="domain" description="HTH tetR-type" evidence="5">
    <location>
        <begin position="30"/>
        <end position="90"/>
    </location>
</feature>
<feature type="DNA-binding region" description="H-T-H motif" evidence="4">
    <location>
        <begin position="53"/>
        <end position="72"/>
    </location>
</feature>
<evidence type="ECO:0000313" key="6">
    <source>
        <dbReference type="EMBL" id="TVV75762.1"/>
    </source>
</evidence>
<keyword evidence="2 4" id="KW-0238">DNA-binding</keyword>
<organism evidence="6 7">
    <name type="scientific">Alterirhizorhabdus solaris</name>
    <dbReference type="NCBI Taxonomy" id="2529389"/>
    <lineage>
        <taxon>Bacteria</taxon>
        <taxon>Pseudomonadati</taxon>
        <taxon>Pseudomonadota</taxon>
        <taxon>Alphaproteobacteria</taxon>
        <taxon>Sphingomonadales</taxon>
        <taxon>Rhizorhabdaceae</taxon>
        <taxon>Alterirhizorhabdus</taxon>
    </lineage>
</organism>